<feature type="chain" id="PRO_5045454528" evidence="1">
    <location>
        <begin position="17"/>
        <end position="162"/>
    </location>
</feature>
<evidence type="ECO:0000259" key="2">
    <source>
        <dbReference type="Pfam" id="PF19780"/>
    </source>
</evidence>
<name>A0ABV4KIP8_9FLAO</name>
<dbReference type="InterPro" id="IPR046232">
    <property type="entry name" value="DUF6265"/>
</dbReference>
<sequence length="162" mass="18686">MIKKITLLLLILPFLACNKSGKDSNNEKEKMKAAHFLIGNWEMITQDGHLKELWAKQNDSVYNGQSYFIKAKDTIHFEKIQLEQKGDILTYTTIIKGQNNDKPISFMLIDHQENKVVFENKANDYPQKITYSQNQKGSLVTELSGIQSGKASREKYEMKKIK</sequence>
<dbReference type="EMBL" id="JASMRN010000016">
    <property type="protein sequence ID" value="MEZ7516601.1"/>
    <property type="molecule type" value="Genomic_DNA"/>
</dbReference>
<evidence type="ECO:0000313" key="4">
    <source>
        <dbReference type="Proteomes" id="UP001568894"/>
    </source>
</evidence>
<accession>A0ABV4KIP8</accession>
<keyword evidence="1" id="KW-0732">Signal</keyword>
<dbReference type="Proteomes" id="UP001568894">
    <property type="component" value="Unassembled WGS sequence"/>
</dbReference>
<comment type="caution">
    <text evidence="3">The sequence shown here is derived from an EMBL/GenBank/DDBJ whole genome shotgun (WGS) entry which is preliminary data.</text>
</comment>
<protein>
    <submittedName>
        <fullName evidence="3">DUF6265 family protein</fullName>
    </submittedName>
</protein>
<proteinExistence type="predicted"/>
<dbReference type="Pfam" id="PF19780">
    <property type="entry name" value="DUF6265"/>
    <property type="match status" value="1"/>
</dbReference>
<keyword evidence="4" id="KW-1185">Reference proteome</keyword>
<dbReference type="RefSeq" id="WP_371571904.1">
    <property type="nucleotide sequence ID" value="NZ_JASMRN010000016.1"/>
</dbReference>
<feature type="domain" description="DUF6265" evidence="2">
    <location>
        <begin position="35"/>
        <end position="143"/>
    </location>
</feature>
<gene>
    <name evidence="3" type="ORF">QO192_15080</name>
</gene>
<feature type="signal peptide" evidence="1">
    <location>
        <begin position="1"/>
        <end position="16"/>
    </location>
</feature>
<evidence type="ECO:0000256" key="1">
    <source>
        <dbReference type="SAM" id="SignalP"/>
    </source>
</evidence>
<organism evidence="3 4">
    <name type="scientific">Flavobacterium frigidarium</name>
    <dbReference type="NCBI Taxonomy" id="99286"/>
    <lineage>
        <taxon>Bacteria</taxon>
        <taxon>Pseudomonadati</taxon>
        <taxon>Bacteroidota</taxon>
        <taxon>Flavobacteriia</taxon>
        <taxon>Flavobacteriales</taxon>
        <taxon>Flavobacteriaceae</taxon>
        <taxon>Flavobacterium</taxon>
    </lineage>
</organism>
<evidence type="ECO:0000313" key="3">
    <source>
        <dbReference type="EMBL" id="MEZ7516601.1"/>
    </source>
</evidence>
<reference evidence="3 4" key="1">
    <citation type="submission" date="2023-05" db="EMBL/GenBank/DDBJ databases">
        <title>Adaptations of aquatic viruses from atmosphere-close ecosystems of the Central Arctic Ocean.</title>
        <authorList>
            <person name="Rahlff J."/>
            <person name="Holmfeldt K."/>
        </authorList>
    </citation>
    <scope>NUCLEOTIDE SEQUENCE [LARGE SCALE GENOMIC DNA]</scope>
    <source>
        <strain evidence="3 4">Arc14</strain>
    </source>
</reference>